<evidence type="ECO:0000313" key="5">
    <source>
        <dbReference type="Proteomes" id="UP000006039"/>
    </source>
</evidence>
<accession>J3NRT0</accession>
<feature type="compositionally biased region" description="Basic and acidic residues" evidence="1">
    <location>
        <begin position="405"/>
        <end position="416"/>
    </location>
</feature>
<dbReference type="EMBL" id="GL385396">
    <property type="protein sequence ID" value="EJT78886.1"/>
    <property type="molecule type" value="Genomic_DNA"/>
</dbReference>
<evidence type="ECO:0000313" key="3">
    <source>
        <dbReference type="EMBL" id="EJT78886.1"/>
    </source>
</evidence>
<reference evidence="5" key="1">
    <citation type="submission" date="2010-07" db="EMBL/GenBank/DDBJ databases">
        <title>The genome sequence of Gaeumannomyces graminis var. tritici strain R3-111a-1.</title>
        <authorList>
            <consortium name="The Broad Institute Genome Sequencing Platform"/>
            <person name="Ma L.-J."/>
            <person name="Dead R."/>
            <person name="Young S."/>
            <person name="Zeng Q."/>
            <person name="Koehrsen M."/>
            <person name="Alvarado L."/>
            <person name="Berlin A."/>
            <person name="Chapman S.B."/>
            <person name="Chen Z."/>
            <person name="Freedman E."/>
            <person name="Gellesch M."/>
            <person name="Goldberg J."/>
            <person name="Griggs A."/>
            <person name="Gujja S."/>
            <person name="Heilman E.R."/>
            <person name="Heiman D."/>
            <person name="Hepburn T."/>
            <person name="Howarth C."/>
            <person name="Jen D."/>
            <person name="Larson L."/>
            <person name="Mehta T."/>
            <person name="Neiman D."/>
            <person name="Pearson M."/>
            <person name="Roberts A."/>
            <person name="Saif S."/>
            <person name="Shea T."/>
            <person name="Shenoy N."/>
            <person name="Sisk P."/>
            <person name="Stolte C."/>
            <person name="Sykes S."/>
            <person name="Walk T."/>
            <person name="White J."/>
            <person name="Yandava C."/>
            <person name="Haas B."/>
            <person name="Nusbaum C."/>
            <person name="Birren B."/>
        </authorList>
    </citation>
    <scope>NUCLEOTIDE SEQUENCE [LARGE SCALE GENOMIC DNA]</scope>
    <source>
        <strain evidence="5">R3-111a-1</strain>
    </source>
</reference>
<keyword evidence="2" id="KW-0812">Transmembrane</keyword>
<dbReference type="EnsemblFungi" id="EJT78886">
    <property type="protein sequence ID" value="EJT78886"/>
    <property type="gene ID" value="GGTG_03980"/>
</dbReference>
<keyword evidence="2" id="KW-0472">Membrane</keyword>
<dbReference type="RefSeq" id="XP_009220031.1">
    <property type="nucleotide sequence ID" value="XM_009221767.1"/>
</dbReference>
<dbReference type="Proteomes" id="UP000006039">
    <property type="component" value="Unassembled WGS sequence"/>
</dbReference>
<evidence type="ECO:0000313" key="4">
    <source>
        <dbReference type="EnsemblFungi" id="EJT78886"/>
    </source>
</evidence>
<protein>
    <recommendedName>
        <fullName evidence="6">Integral membrane protein</fullName>
    </recommendedName>
</protein>
<dbReference type="PANTHER" id="PTHR28019:SF3">
    <property type="entry name" value="INTEGRAL MEMBRANE PROTEIN (AFU_ORTHOLOGUE AFUA_6G07470)"/>
    <property type="match status" value="1"/>
</dbReference>
<dbReference type="AlphaFoldDB" id="J3NRT0"/>
<evidence type="ECO:0000256" key="1">
    <source>
        <dbReference type="SAM" id="MobiDB-lite"/>
    </source>
</evidence>
<dbReference type="eggNOG" id="ENOG502QRB5">
    <property type="taxonomic scope" value="Eukaryota"/>
</dbReference>
<dbReference type="Pfam" id="PF06687">
    <property type="entry name" value="SUR7"/>
    <property type="match status" value="1"/>
</dbReference>
<keyword evidence="2" id="KW-1133">Transmembrane helix</keyword>
<gene>
    <name evidence="4" type="primary">20344438</name>
    <name evidence="3" type="ORF">GGTG_03980</name>
</gene>
<feature type="transmembrane region" description="Helical" evidence="2">
    <location>
        <begin position="300"/>
        <end position="318"/>
    </location>
</feature>
<keyword evidence="5" id="KW-1185">Reference proteome</keyword>
<feature type="region of interest" description="Disordered" evidence="1">
    <location>
        <begin position="405"/>
        <end position="465"/>
    </location>
</feature>
<dbReference type="GO" id="GO:0051285">
    <property type="term" value="C:cell cortex of cell tip"/>
    <property type="evidence" value="ECO:0007669"/>
    <property type="project" value="TreeGrafter"/>
</dbReference>
<dbReference type="PANTHER" id="PTHR28019">
    <property type="entry name" value="CELL MEMBRANE PROTEIN YLR413W-RELATED"/>
    <property type="match status" value="1"/>
</dbReference>
<proteinExistence type="predicted"/>
<dbReference type="GO" id="GO:0005886">
    <property type="term" value="C:plasma membrane"/>
    <property type="evidence" value="ECO:0007669"/>
    <property type="project" value="InterPro"/>
</dbReference>
<dbReference type="InterPro" id="IPR052413">
    <property type="entry name" value="SUR7_domain"/>
</dbReference>
<evidence type="ECO:0008006" key="6">
    <source>
        <dbReference type="Google" id="ProtNLM"/>
    </source>
</evidence>
<dbReference type="GeneID" id="20344438"/>
<reference evidence="3" key="3">
    <citation type="submission" date="2010-09" db="EMBL/GenBank/DDBJ databases">
        <title>Annotation of Gaeumannomyces graminis var. tritici R3-111a-1.</title>
        <authorList>
            <consortium name="The Broad Institute Genome Sequencing Platform"/>
            <person name="Ma L.-J."/>
            <person name="Dead R."/>
            <person name="Young S.K."/>
            <person name="Zeng Q."/>
            <person name="Gargeya S."/>
            <person name="Fitzgerald M."/>
            <person name="Haas B."/>
            <person name="Abouelleil A."/>
            <person name="Alvarado L."/>
            <person name="Arachchi H.M."/>
            <person name="Berlin A."/>
            <person name="Brown A."/>
            <person name="Chapman S.B."/>
            <person name="Chen Z."/>
            <person name="Dunbar C."/>
            <person name="Freedman E."/>
            <person name="Gearin G."/>
            <person name="Gellesch M."/>
            <person name="Goldberg J."/>
            <person name="Griggs A."/>
            <person name="Gujja S."/>
            <person name="Heiman D."/>
            <person name="Howarth C."/>
            <person name="Larson L."/>
            <person name="Lui A."/>
            <person name="MacDonald P.J.P."/>
            <person name="Mehta T."/>
            <person name="Montmayeur A."/>
            <person name="Murphy C."/>
            <person name="Neiman D."/>
            <person name="Pearson M."/>
            <person name="Priest M."/>
            <person name="Roberts A."/>
            <person name="Saif S."/>
            <person name="Shea T."/>
            <person name="Shenoy N."/>
            <person name="Sisk P."/>
            <person name="Stolte C."/>
            <person name="Sykes S."/>
            <person name="Yandava C."/>
            <person name="Wortman J."/>
            <person name="Nusbaum C."/>
            <person name="Birren B."/>
        </authorList>
    </citation>
    <scope>NUCLEOTIDE SEQUENCE</scope>
    <source>
        <strain evidence="3">R3-111a-1</strain>
    </source>
</reference>
<organism evidence="3">
    <name type="scientific">Gaeumannomyces tritici (strain R3-111a-1)</name>
    <name type="common">Wheat and barley take-all root rot fungus</name>
    <name type="synonym">Gaeumannomyces graminis var. tritici</name>
    <dbReference type="NCBI Taxonomy" id="644352"/>
    <lineage>
        <taxon>Eukaryota</taxon>
        <taxon>Fungi</taxon>
        <taxon>Dikarya</taxon>
        <taxon>Ascomycota</taxon>
        <taxon>Pezizomycotina</taxon>
        <taxon>Sordariomycetes</taxon>
        <taxon>Sordariomycetidae</taxon>
        <taxon>Magnaporthales</taxon>
        <taxon>Magnaporthaceae</taxon>
        <taxon>Gaeumannomyces</taxon>
    </lineage>
</organism>
<feature type="transmembrane region" description="Helical" evidence="2">
    <location>
        <begin position="116"/>
        <end position="142"/>
    </location>
</feature>
<reference evidence="3" key="2">
    <citation type="submission" date="2010-07" db="EMBL/GenBank/DDBJ databases">
        <authorList>
            <consortium name="The Broad Institute Genome Sequencing Platform"/>
            <consortium name="Broad Institute Genome Sequencing Center for Infectious Disease"/>
            <person name="Ma L.-J."/>
            <person name="Dead R."/>
            <person name="Young S."/>
            <person name="Zeng Q."/>
            <person name="Koehrsen M."/>
            <person name="Alvarado L."/>
            <person name="Berlin A."/>
            <person name="Chapman S.B."/>
            <person name="Chen Z."/>
            <person name="Freedman E."/>
            <person name="Gellesch M."/>
            <person name="Goldberg J."/>
            <person name="Griggs A."/>
            <person name="Gujja S."/>
            <person name="Heilman E.R."/>
            <person name="Heiman D."/>
            <person name="Hepburn T."/>
            <person name="Howarth C."/>
            <person name="Jen D."/>
            <person name="Larson L."/>
            <person name="Mehta T."/>
            <person name="Neiman D."/>
            <person name="Pearson M."/>
            <person name="Roberts A."/>
            <person name="Saif S."/>
            <person name="Shea T."/>
            <person name="Shenoy N."/>
            <person name="Sisk P."/>
            <person name="Stolte C."/>
            <person name="Sykes S."/>
            <person name="Walk T."/>
            <person name="White J."/>
            <person name="Yandava C."/>
            <person name="Haas B."/>
            <person name="Nusbaum C."/>
            <person name="Birren B."/>
        </authorList>
    </citation>
    <scope>NUCLEOTIDE SEQUENCE</scope>
    <source>
        <strain evidence="3">R3-111a-1</strain>
    </source>
</reference>
<dbReference type="Gene3D" id="1.20.140.150">
    <property type="match status" value="1"/>
</dbReference>
<sequence length="465" mass="50468">MHRFPIAVVLVRLIVSSISVLSFTVKPTPTPPFFFFSLSRLFLRVLLTTRLSRNLPCPVPHLLPRSARSTGSFLARRPLRSLRRQNNTRYLRIHRTLDPETTSADTIFKMGNFGRYICVALPFLLTLASLISLLIAGLAGAVGNKDSGLYMFRVNLTDLQVQPNVIGALVGRSPEPLPQAAPLIDAATAHIGEAKEGAAPLIAAATSHQQKQANQGGNITAGDLNLHKIYDINLWGYCFTPQSGDRSCLEPKFNWAETEVNNTISTFKRFAAVGGKNVTLPKTVEEALNSFGNVVRWTEIVFIIAALGLGLALVLGVISNCSRAVSCLTWIVSGIASAAVCGFASLATATATIVVGSAESTAKIYGVRSNFNTQFLAVAWISVAFALAAGFFWLLTICCCKPESRSRRSSDTEKRVPVGAYSPLNENQNGFQQNNSGYYNNQYGAPRHPQGGRGDTAYEPYSHNR</sequence>
<name>J3NRT0_GAET3</name>
<feature type="transmembrane region" description="Helical" evidence="2">
    <location>
        <begin position="375"/>
        <end position="400"/>
    </location>
</feature>
<dbReference type="HOGENOM" id="CLU_034574_2_0_1"/>
<feature type="compositionally biased region" description="Low complexity" evidence="1">
    <location>
        <begin position="425"/>
        <end position="444"/>
    </location>
</feature>
<dbReference type="GO" id="GO:0031505">
    <property type="term" value="P:fungal-type cell wall organization"/>
    <property type="evidence" value="ECO:0007669"/>
    <property type="project" value="TreeGrafter"/>
</dbReference>
<feature type="transmembrane region" description="Helical" evidence="2">
    <location>
        <begin position="330"/>
        <end position="355"/>
    </location>
</feature>
<evidence type="ECO:0000256" key="2">
    <source>
        <dbReference type="SAM" id="Phobius"/>
    </source>
</evidence>
<dbReference type="VEuPathDB" id="FungiDB:GGTG_03980"/>
<reference evidence="4" key="4">
    <citation type="journal article" date="2015" name="G3 (Bethesda)">
        <title>Genome sequences of three phytopathogenic species of the Magnaporthaceae family of fungi.</title>
        <authorList>
            <person name="Okagaki L.H."/>
            <person name="Nunes C.C."/>
            <person name="Sailsbery J."/>
            <person name="Clay B."/>
            <person name="Brown D."/>
            <person name="John T."/>
            <person name="Oh Y."/>
            <person name="Young N."/>
            <person name="Fitzgerald M."/>
            <person name="Haas B.J."/>
            <person name="Zeng Q."/>
            <person name="Young S."/>
            <person name="Adiconis X."/>
            <person name="Fan L."/>
            <person name="Levin J.Z."/>
            <person name="Mitchell T.K."/>
            <person name="Okubara P.A."/>
            <person name="Farman M.L."/>
            <person name="Kohn L.M."/>
            <person name="Birren B."/>
            <person name="Ma L.-J."/>
            <person name="Dean R.A."/>
        </authorList>
    </citation>
    <scope>NUCLEOTIDE SEQUENCE</scope>
    <source>
        <strain evidence="4">R3-111a-1</strain>
    </source>
</reference>
<dbReference type="InterPro" id="IPR009571">
    <property type="entry name" value="SUR7/Rim9-like_fungi"/>
</dbReference>
<dbReference type="OrthoDB" id="4480814at2759"/>
<reference evidence="4" key="5">
    <citation type="submission" date="2018-04" db="UniProtKB">
        <authorList>
            <consortium name="EnsemblFungi"/>
        </authorList>
    </citation>
    <scope>IDENTIFICATION</scope>
    <source>
        <strain evidence="4">R3-111a-1</strain>
    </source>
</reference>